<evidence type="ECO:0000313" key="1">
    <source>
        <dbReference type="Proteomes" id="UP000694863"/>
    </source>
</evidence>
<dbReference type="RefSeq" id="XP_045148358.1">
    <property type="nucleotide sequence ID" value="XM_045292423.1"/>
</dbReference>
<evidence type="ECO:0000313" key="2">
    <source>
        <dbReference type="RefSeq" id="XP_045148358.1"/>
    </source>
</evidence>
<name>A0AC55D9D6_ECHTE</name>
<organism evidence="1 2">
    <name type="scientific">Echinops telfairi</name>
    <name type="common">Lesser hedgehog tenrec</name>
    <dbReference type="NCBI Taxonomy" id="9371"/>
    <lineage>
        <taxon>Eukaryota</taxon>
        <taxon>Metazoa</taxon>
        <taxon>Chordata</taxon>
        <taxon>Craniata</taxon>
        <taxon>Vertebrata</taxon>
        <taxon>Euteleostomi</taxon>
        <taxon>Mammalia</taxon>
        <taxon>Eutheria</taxon>
        <taxon>Afrotheria</taxon>
        <taxon>Tenrecidae</taxon>
        <taxon>Tenrecinae</taxon>
        <taxon>Echinops</taxon>
    </lineage>
</organism>
<dbReference type="Proteomes" id="UP000694863">
    <property type="component" value="Unplaced"/>
</dbReference>
<reference evidence="2" key="1">
    <citation type="submission" date="2025-08" db="UniProtKB">
        <authorList>
            <consortium name="RefSeq"/>
        </authorList>
    </citation>
    <scope>IDENTIFICATION</scope>
</reference>
<sequence>MMSLPEPILKRTRRHSSKQTVSLWGAGMLPTLLLLLPLLWRGTLAQNRIPQLELQESVILQEGLCVLVLCKFSPPWPHYLPASNLYWFQKEAHGKYGLPVATNKEGAKLKKGAQGRFLLLGDPWNNCSLTIRDANMADSGTYVFHVKRHHREHTYEDKLLSVKVTALSQLPNIQVPDILESGNPRNLSCTVAWACEQGTPPIFSWNSAALTSVGPRTHLSSVLTISPRPQDHGTSLTCQVTFPAVDVTIKRTVRLNVSSLKTLENASSVTVLEGQYLRLHCVADSNPPARLSWFRGFPSADTSPISTGYAELSQVVTGEGRVFTCQAQNHLGSQQVFLNVSIYCEFGGTLGKGSMELERLVEGHQHPFATNVASDGPAPAVTDRLSTEEEALHYASISFDRLKRKEREDTDYSEIRAPK</sequence>
<keyword evidence="1" id="KW-1185">Reference proteome</keyword>
<accession>A0AC55D9D6</accession>
<proteinExistence type="predicted"/>
<protein>
    <submittedName>
        <fullName evidence="2">Sialic acid-binding Ig-like lectin 6</fullName>
    </submittedName>
</protein>
<gene>
    <name evidence="2" type="primary">LOC101647556</name>
</gene>